<accession>A0A1G6SFW3</accession>
<dbReference type="Proteomes" id="UP000198757">
    <property type="component" value="Unassembled WGS sequence"/>
</dbReference>
<organism evidence="4 5">
    <name type="scientific">Niabella drilacis (strain DSM 25811 / CCM 8410 / CCUG 62505 / LMG 26954 / E90)</name>
    <dbReference type="NCBI Taxonomy" id="1285928"/>
    <lineage>
        <taxon>Bacteria</taxon>
        <taxon>Pseudomonadati</taxon>
        <taxon>Bacteroidota</taxon>
        <taxon>Chitinophagia</taxon>
        <taxon>Chitinophagales</taxon>
        <taxon>Chitinophagaceae</taxon>
        <taxon>Niabella</taxon>
    </lineage>
</organism>
<keyword evidence="1" id="KW-0175">Coiled coil</keyword>
<feature type="coiled-coil region" evidence="1">
    <location>
        <begin position="434"/>
        <end position="461"/>
    </location>
</feature>
<evidence type="ECO:0000313" key="5">
    <source>
        <dbReference type="Proteomes" id="UP000198757"/>
    </source>
</evidence>
<gene>
    <name evidence="4" type="ORF">SAMN04487894_106211</name>
</gene>
<dbReference type="OrthoDB" id="925207at2"/>
<dbReference type="EMBL" id="FMZO01000006">
    <property type="protein sequence ID" value="SDD15673.1"/>
    <property type="molecule type" value="Genomic_DNA"/>
</dbReference>
<dbReference type="InterPro" id="IPR008640">
    <property type="entry name" value="Adhesin_Head_dom"/>
</dbReference>
<sequence length="465" mass="48022">MKVFFLFLSITLLMCFASAQAPLKFAFQGVARNAGGQAVANKTVSIRFTLHEGSEAGNTVFQETHQSLTNANGVFNVAVGGGTVIQGNMQSIKWGGAAYFLQAELDPSGGGAYSLISTTQLLSVPYALATRHISGSGSTNSGIGANTMGSSTKAQAQDALAIGYTTTASGVNAVSMGKLTAASGENAVSMGKLTIASGNQSLALGTNAEATGENAIAAMVNSRASNTSAVAIGQSAAASGEHSFALGWGSQASAHYGYAIGTDVTASERGAMAFGTQTTASGIYSTAMGVNVRTGGFNGAFIIGDFRGLMLNSNAENQMTMRFGGGYRFFTGSTGAGTGSGVTLAPNGNSWASISDSTKKENYRQPDGASFLSKIKSMKLGSWNYIGQDKTIYRHYGPMAQEFYSLFGNDGTGTIGNDTTIASADIDGVMMIALQALAKQVEQLTKTNKELLKRVQLLEAARKEN</sequence>
<evidence type="ECO:0000256" key="1">
    <source>
        <dbReference type="SAM" id="Coils"/>
    </source>
</evidence>
<dbReference type="GO" id="GO:0019867">
    <property type="term" value="C:outer membrane"/>
    <property type="evidence" value="ECO:0007669"/>
    <property type="project" value="InterPro"/>
</dbReference>
<dbReference type="CDD" id="cd12820">
    <property type="entry name" value="LbR_YadA-like"/>
    <property type="match status" value="1"/>
</dbReference>
<dbReference type="Pfam" id="PF13884">
    <property type="entry name" value="Peptidase_S74"/>
    <property type="match status" value="1"/>
</dbReference>
<dbReference type="Pfam" id="PF05658">
    <property type="entry name" value="YadA_head"/>
    <property type="match status" value="4"/>
</dbReference>
<dbReference type="AlphaFoldDB" id="A0A1G6SFW3"/>
<evidence type="ECO:0000313" key="4">
    <source>
        <dbReference type="EMBL" id="SDD15673.1"/>
    </source>
</evidence>
<feature type="chain" id="PRO_5011579984" evidence="2">
    <location>
        <begin position="22"/>
        <end position="465"/>
    </location>
</feature>
<proteinExistence type="predicted"/>
<keyword evidence="5" id="KW-1185">Reference proteome</keyword>
<keyword evidence="2" id="KW-0732">Signal</keyword>
<evidence type="ECO:0000259" key="3">
    <source>
        <dbReference type="PROSITE" id="PS51688"/>
    </source>
</evidence>
<protein>
    <submittedName>
        <fullName evidence="4">Head domain of trimeric autotransporter adhesin</fullName>
    </submittedName>
</protein>
<dbReference type="InterPro" id="IPR030392">
    <property type="entry name" value="S74_ICA"/>
</dbReference>
<name>A0A1G6SFW3_NIADE</name>
<dbReference type="Gene3D" id="2.150.10.10">
    <property type="entry name" value="Serralysin-like metalloprotease, C-terminal"/>
    <property type="match status" value="2"/>
</dbReference>
<feature type="signal peptide" evidence="2">
    <location>
        <begin position="1"/>
        <end position="21"/>
    </location>
</feature>
<dbReference type="STRING" id="1285928.SAMN04487894_106211"/>
<evidence type="ECO:0000256" key="2">
    <source>
        <dbReference type="SAM" id="SignalP"/>
    </source>
</evidence>
<reference evidence="5" key="1">
    <citation type="submission" date="2016-10" db="EMBL/GenBank/DDBJ databases">
        <authorList>
            <person name="Varghese N."/>
            <person name="Submissions S."/>
        </authorList>
    </citation>
    <scope>NUCLEOTIDE SEQUENCE [LARGE SCALE GENOMIC DNA]</scope>
    <source>
        <strain evidence="5">DSM 25811 / CCM 8410 / LMG 26954 / E90</strain>
    </source>
</reference>
<feature type="domain" description="Peptidase S74" evidence="3">
    <location>
        <begin position="355"/>
        <end position="451"/>
    </location>
</feature>
<dbReference type="RefSeq" id="WP_090390529.1">
    <property type="nucleotide sequence ID" value="NZ_FMZO01000006.1"/>
</dbReference>
<dbReference type="PROSITE" id="PS51688">
    <property type="entry name" value="ICA"/>
    <property type="match status" value="1"/>
</dbReference>
<dbReference type="SUPFAM" id="SSF101967">
    <property type="entry name" value="Adhesin YadA, collagen-binding domain"/>
    <property type="match status" value="2"/>
</dbReference>
<dbReference type="InterPro" id="IPR011049">
    <property type="entry name" value="Serralysin-like_metalloprot_C"/>
</dbReference>